<dbReference type="RefSeq" id="YP_001031349.1">
    <property type="nucleotide sequence ID" value="NC_008997.1"/>
</dbReference>
<accession>A2Q0P3</accession>
<organism evidence="1 2">
    <name type="scientific">Ichnoviriform fugitivi</name>
    <dbReference type="NCBI Taxonomy" id="265522"/>
    <lineage>
        <taxon>Viruses</taxon>
        <taxon>Viruses incertae sedis</taxon>
        <taxon>Polydnaviriformidae</taxon>
        <taxon>Ichnoviriform</taxon>
    </lineage>
</organism>
<dbReference type="EMBL" id="AB291208">
    <property type="protein sequence ID" value="BAF45758.1"/>
    <property type="molecule type" value="Genomic_DNA"/>
</dbReference>
<dbReference type="KEGG" id="vg:5076398"/>
<protein>
    <submittedName>
        <fullName evidence="1">Repeat element protein-e2.3</fullName>
    </submittedName>
</protein>
<evidence type="ECO:0000313" key="1">
    <source>
        <dbReference type="EMBL" id="BAF45758.1"/>
    </source>
</evidence>
<evidence type="ECO:0000313" key="2">
    <source>
        <dbReference type="Proteomes" id="UP000204242"/>
    </source>
</evidence>
<dbReference type="Pfam" id="PF12132">
    <property type="entry name" value="DUF3587"/>
    <property type="match status" value="1"/>
</dbReference>
<proteinExistence type="predicted"/>
<sequence>MSPGENRTLQDVGIEEILQDPKASRIDAVFLNRKPLQVRYYFEDKGAKELIMIHVDSLLPIFGGFRPAAAGPYETLDKLSAFVKNNIHFDKCSSYSYADCVCHLIENRADPFLPVLKMSPPSDCSLRHFHHACWSCVHLWLNEYLRVLILRQESKPLFAKAAQEICLRVYIPDDFEEYFNRDYPEFYLRIAQRWTIPDYLLDNMIDPCQ</sequence>
<dbReference type="GeneID" id="5076398"/>
<reference evidence="1 2" key="1">
    <citation type="journal article" date="2007" name="Virology">
        <title>Shared and species-specific features among ichnovirus genomes.</title>
        <authorList>
            <person name="Tanaka K."/>
            <person name="Lapointe R."/>
            <person name="Barney W.E."/>
            <person name="Makkay A.M."/>
            <person name="Stoltz D."/>
            <person name="Cusson M."/>
            <person name="Webb B.A."/>
        </authorList>
    </citation>
    <scope>NUCLEOTIDE SEQUENCE [LARGE SCALE GENOMIC DNA]</scope>
</reference>
<name>A2Q0P3_9VIRU</name>
<dbReference type="Proteomes" id="UP000204242">
    <property type="component" value="Genome"/>
</dbReference>
<dbReference type="InterPro" id="IPR021982">
    <property type="entry name" value="REEP_Ichnovirus"/>
</dbReference>